<sequence>MGETVRTKTKLLTHFSAAATGCIVFPGCLGVFQHFVFRPLCLSSASGLASACGLVSVSGSGMVASVAVIGSFAVCKQFMQTEMTDTTENEQLPGMKDWYSMPIYGMITVVIFKLFGGRFKSVLPSHLLKPGAFARVSSSASLRYADSAKRKVIQGLGNQYGCHTCGAWFRVSKYIADHQPPLAIVYNKIKSGGQFQKQKFFPHCSKCAANQMKCIVQQIKDKHW</sequence>
<keyword evidence="1" id="KW-1133">Transmembrane helix</keyword>
<evidence type="ECO:0000313" key="3">
    <source>
        <dbReference type="RefSeq" id="XP_006818631.1"/>
    </source>
</evidence>
<keyword evidence="2" id="KW-1185">Reference proteome</keyword>
<feature type="transmembrane region" description="Helical" evidence="1">
    <location>
        <begin position="48"/>
        <end position="74"/>
    </location>
</feature>
<feature type="transmembrane region" description="Helical" evidence="1">
    <location>
        <begin position="12"/>
        <end position="36"/>
    </location>
</feature>
<evidence type="ECO:0000256" key="1">
    <source>
        <dbReference type="SAM" id="Phobius"/>
    </source>
</evidence>
<dbReference type="PANTHER" id="PTHR38585">
    <property type="entry name" value="TRANSMEMBRANE PROTEIN"/>
    <property type="match status" value="1"/>
</dbReference>
<gene>
    <name evidence="3" type="primary">LOC102800883</name>
</gene>
<dbReference type="GeneID" id="102800883"/>
<dbReference type="PANTHER" id="PTHR38585:SF1">
    <property type="entry name" value="TRANSMEMBRANE PROTEIN"/>
    <property type="match status" value="1"/>
</dbReference>
<name>A0ABM0MF40_SACKO</name>
<accession>A0ABM0MF40</accession>
<dbReference type="RefSeq" id="XP_006818631.1">
    <property type="nucleotide sequence ID" value="XM_006818568.1"/>
</dbReference>
<dbReference type="PROSITE" id="PS51257">
    <property type="entry name" value="PROKAR_LIPOPROTEIN"/>
    <property type="match status" value="1"/>
</dbReference>
<protein>
    <submittedName>
        <fullName evidence="3">Uncharacterized protein LOC102800883</fullName>
    </submittedName>
</protein>
<dbReference type="Proteomes" id="UP000694865">
    <property type="component" value="Unplaced"/>
</dbReference>
<evidence type="ECO:0000313" key="2">
    <source>
        <dbReference type="Proteomes" id="UP000694865"/>
    </source>
</evidence>
<organism evidence="2 3">
    <name type="scientific">Saccoglossus kowalevskii</name>
    <name type="common">Acorn worm</name>
    <dbReference type="NCBI Taxonomy" id="10224"/>
    <lineage>
        <taxon>Eukaryota</taxon>
        <taxon>Metazoa</taxon>
        <taxon>Hemichordata</taxon>
        <taxon>Enteropneusta</taxon>
        <taxon>Harrimaniidae</taxon>
        <taxon>Saccoglossus</taxon>
    </lineage>
</organism>
<keyword evidence="1" id="KW-0472">Membrane</keyword>
<proteinExistence type="predicted"/>
<reference evidence="3" key="1">
    <citation type="submission" date="2025-08" db="UniProtKB">
        <authorList>
            <consortium name="RefSeq"/>
        </authorList>
    </citation>
    <scope>IDENTIFICATION</scope>
    <source>
        <tissue evidence="3">Testes</tissue>
    </source>
</reference>
<keyword evidence="1" id="KW-0812">Transmembrane</keyword>